<feature type="transmembrane region" description="Helical" evidence="1">
    <location>
        <begin position="153"/>
        <end position="182"/>
    </location>
</feature>
<sequence>MQPPAMPKVRRVPLGAPFHWLRLGARDLKHSLGPSLAVGLAVAAAGWMLMAATWQLAHLAPALLGGFLFVAPFAAIPIYGYARQLERRDSIDPTETRGVWRTNAGSIALFGLMLAVALIFWERVAAIVFAVFYRGEPLQMSNLVSMVWSSGHVPLLVAFAAAGGLMALVVYALSVVTVPLLLDRPVDIITAAITSFQCCLRNPGAALLWALLIAAITWFGLVTFMVGLVVVFPWIAHASWHAYREMVVQEQ</sequence>
<keyword evidence="1" id="KW-0472">Membrane</keyword>
<evidence type="ECO:0000313" key="2">
    <source>
        <dbReference type="EMBL" id="AMO25174.1"/>
    </source>
</evidence>
<evidence type="ECO:0000256" key="1">
    <source>
        <dbReference type="SAM" id="Phobius"/>
    </source>
</evidence>
<evidence type="ECO:0000313" key="3">
    <source>
        <dbReference type="Proteomes" id="UP000070433"/>
    </source>
</evidence>
<gene>
    <name evidence="2" type="ORF">UC35_00820</name>
</gene>
<feature type="transmembrane region" description="Helical" evidence="1">
    <location>
        <begin position="107"/>
        <end position="133"/>
    </location>
</feature>
<dbReference type="InterPro" id="IPR018692">
    <property type="entry name" value="DUF2189"/>
</dbReference>
<dbReference type="EMBL" id="CP010951">
    <property type="protein sequence ID" value="AMO25174.1"/>
    <property type="molecule type" value="Genomic_DNA"/>
</dbReference>
<dbReference type="AlphaFoldDB" id="A0A127JZ25"/>
<protein>
    <recommendedName>
        <fullName evidence="4">DUF2189 domain-containing protein</fullName>
    </recommendedName>
</protein>
<feature type="transmembrane region" description="Helical" evidence="1">
    <location>
        <begin position="203"/>
        <end position="236"/>
    </location>
</feature>
<dbReference type="Pfam" id="PF09955">
    <property type="entry name" value="DUF2189"/>
    <property type="match status" value="1"/>
</dbReference>
<keyword evidence="1" id="KW-0812">Transmembrane</keyword>
<evidence type="ECO:0008006" key="4">
    <source>
        <dbReference type="Google" id="ProtNLM"/>
    </source>
</evidence>
<organism evidence="2 3">
    <name type="scientific">Ramlibacter tataouinensis</name>
    <dbReference type="NCBI Taxonomy" id="94132"/>
    <lineage>
        <taxon>Bacteria</taxon>
        <taxon>Pseudomonadati</taxon>
        <taxon>Pseudomonadota</taxon>
        <taxon>Betaproteobacteria</taxon>
        <taxon>Burkholderiales</taxon>
        <taxon>Comamonadaceae</taxon>
        <taxon>Ramlibacter</taxon>
    </lineage>
</organism>
<accession>A0A127JZ25</accession>
<name>A0A127JZ25_9BURK</name>
<reference evidence="2 3" key="1">
    <citation type="journal article" date="2014" name="Int. J. Syst. Evol. Microbiol.">
        <title>Ramlibacter solisilvae sp. nov., isolated from forest soil, and emended description of the genus Ramlibacter.</title>
        <authorList>
            <person name="Lee H.J."/>
            <person name="Lee S.H."/>
            <person name="Lee S.S."/>
            <person name="Lee J.S."/>
            <person name="Kim Y."/>
            <person name="Kim S.C."/>
            <person name="Jeon C.O."/>
        </authorList>
    </citation>
    <scope>NUCLEOTIDE SEQUENCE [LARGE SCALE GENOMIC DNA]</scope>
    <source>
        <strain evidence="2 3">5-10</strain>
    </source>
</reference>
<keyword evidence="3" id="KW-1185">Reference proteome</keyword>
<feature type="transmembrane region" description="Helical" evidence="1">
    <location>
        <begin position="36"/>
        <end position="57"/>
    </location>
</feature>
<dbReference type="Proteomes" id="UP000070433">
    <property type="component" value="Chromosome"/>
</dbReference>
<keyword evidence="1" id="KW-1133">Transmembrane helix</keyword>
<feature type="transmembrane region" description="Helical" evidence="1">
    <location>
        <begin position="63"/>
        <end position="82"/>
    </location>
</feature>
<proteinExistence type="predicted"/>